<gene>
    <name evidence="1" type="ORF">CXK91_02510</name>
</gene>
<dbReference type="EMBL" id="PPXG01000001">
    <property type="protein sequence ID" value="POH85060.1"/>
    <property type="molecule type" value="Genomic_DNA"/>
</dbReference>
<dbReference type="GO" id="GO:0032259">
    <property type="term" value="P:methylation"/>
    <property type="evidence" value="ECO:0007669"/>
    <property type="project" value="UniProtKB-KW"/>
</dbReference>
<protein>
    <submittedName>
        <fullName evidence="1">SAM-dependent methyltransferase</fullName>
    </submittedName>
</protein>
<organism evidence="1 2">
    <name type="scientific">Stutzerimonas stutzeri</name>
    <name type="common">Pseudomonas stutzeri</name>
    <dbReference type="NCBI Taxonomy" id="316"/>
    <lineage>
        <taxon>Bacteria</taxon>
        <taxon>Pseudomonadati</taxon>
        <taxon>Pseudomonadota</taxon>
        <taxon>Gammaproteobacteria</taxon>
        <taxon>Pseudomonadales</taxon>
        <taxon>Pseudomonadaceae</taxon>
        <taxon>Stutzerimonas</taxon>
    </lineage>
</organism>
<keyword evidence="1" id="KW-0489">Methyltransferase</keyword>
<keyword evidence="1" id="KW-0808">Transferase</keyword>
<dbReference type="Proteomes" id="UP000237068">
    <property type="component" value="Unassembled WGS sequence"/>
</dbReference>
<reference evidence="1 2" key="1">
    <citation type="submission" date="2018-01" db="EMBL/GenBank/DDBJ databases">
        <title>Denitrification phenotypes of diverse strains of Pseudomonas stutzeri.</title>
        <authorList>
            <person name="Milligan D.A."/>
            <person name="Bergaust L."/>
            <person name="Bakken L.R."/>
            <person name="Frostegard A."/>
        </authorList>
    </citation>
    <scope>NUCLEOTIDE SEQUENCE [LARGE SCALE GENOMIC DNA]</scope>
    <source>
        <strain evidence="1 2">24a13</strain>
    </source>
</reference>
<dbReference type="GO" id="GO:0008168">
    <property type="term" value="F:methyltransferase activity"/>
    <property type="evidence" value="ECO:0007669"/>
    <property type="project" value="UniProtKB-KW"/>
</dbReference>
<dbReference type="SUPFAM" id="SSF53335">
    <property type="entry name" value="S-adenosyl-L-methionine-dependent methyltransferases"/>
    <property type="match status" value="1"/>
</dbReference>
<proteinExistence type="predicted"/>
<dbReference type="AlphaFoldDB" id="A0A2S4AUJ0"/>
<dbReference type="InterPro" id="IPR029063">
    <property type="entry name" value="SAM-dependent_MTases_sf"/>
</dbReference>
<evidence type="ECO:0000313" key="2">
    <source>
        <dbReference type="Proteomes" id="UP000237068"/>
    </source>
</evidence>
<sequence>MLGVSTQTAPVWNNRDAAFYAQHLAASDYLTTVGDTLRRQVGLTDHLIDVGAGSGLLGRSLVNDGGHWRALEPNAYMRGCIQTLAAQSPSVRLTLHSDLWQDIPTLMLPPADVVLCANIPVDSGQAVAFVEATRPLAKRTLIWNLPAQQGPRTYCLSGFLPPSLHGSDCTPGYLLALEELGERLRPDAVHFTQWHFSTIFPTYADALAHFLEKLPPLDEARREELEAYLNEHLKEVGNGWLARAPKVAASLIWQN</sequence>
<evidence type="ECO:0000313" key="1">
    <source>
        <dbReference type="EMBL" id="POH85060.1"/>
    </source>
</evidence>
<name>A0A2S4AUJ0_STUST</name>
<dbReference type="Gene3D" id="3.40.50.150">
    <property type="entry name" value="Vaccinia Virus protein VP39"/>
    <property type="match status" value="1"/>
</dbReference>
<dbReference type="OrthoDB" id="7989976at2"/>
<comment type="caution">
    <text evidence="1">The sequence shown here is derived from an EMBL/GenBank/DDBJ whole genome shotgun (WGS) entry which is preliminary data.</text>
</comment>
<accession>A0A2S4AUJ0</accession>